<reference evidence="8 9" key="1">
    <citation type="journal article" date="2014" name="Nature">
        <title>An environmental bacterial taxon with a large and distinct metabolic repertoire.</title>
        <authorList>
            <person name="Wilson M.C."/>
            <person name="Mori T."/>
            <person name="Ruckert C."/>
            <person name="Uria A.R."/>
            <person name="Helf M.J."/>
            <person name="Takada K."/>
            <person name="Gernert C."/>
            <person name="Steffens U.A."/>
            <person name="Heycke N."/>
            <person name="Schmitt S."/>
            <person name="Rinke C."/>
            <person name="Helfrich E.J."/>
            <person name="Brachmann A.O."/>
            <person name="Gurgui C."/>
            <person name="Wakimoto T."/>
            <person name="Kracht M."/>
            <person name="Crusemann M."/>
            <person name="Hentschel U."/>
            <person name="Abe I."/>
            <person name="Matsunaga S."/>
            <person name="Kalinowski J."/>
            <person name="Takeyama H."/>
            <person name="Piel J."/>
        </authorList>
    </citation>
    <scope>NUCLEOTIDE SEQUENCE [LARGE SCALE GENOMIC DNA]</scope>
    <source>
        <strain evidence="9">TSY1</strain>
    </source>
</reference>
<dbReference type="GO" id="GO:0003677">
    <property type="term" value="F:DNA binding"/>
    <property type="evidence" value="ECO:0007669"/>
    <property type="project" value="UniProtKB-KW"/>
</dbReference>
<dbReference type="SMART" id="SM00475">
    <property type="entry name" value="53EXOc"/>
    <property type="match status" value="1"/>
</dbReference>
<evidence type="ECO:0000256" key="2">
    <source>
        <dbReference type="ARBA" id="ARBA00022722"/>
    </source>
</evidence>
<dbReference type="HOGENOM" id="CLU_004675_0_1_7"/>
<dbReference type="Pfam" id="PF00476">
    <property type="entry name" value="DNA_pol_A"/>
    <property type="match status" value="1"/>
</dbReference>
<dbReference type="AlphaFoldDB" id="W4LL91"/>
<dbReference type="InterPro" id="IPR036279">
    <property type="entry name" value="5-3_exonuclease_C_sf"/>
</dbReference>
<dbReference type="FunFam" id="3.40.50.1010:FF:000001">
    <property type="entry name" value="DNA polymerase I"/>
    <property type="match status" value="1"/>
</dbReference>
<sequence length="594" mass="66943">MSERLTAYLVDGSAFVFRAFFAIRQELTTSDGTPTNAVFGFKNMLQKLMRQEQPDYLAVVFDERGPTFRHEADPTYKANRKRMPDELAVQLPWIHRLVEAHNIPKLSLQGFEADDIMGTLSHRLEAQGLDVVLVSGDKDFCQLVTPHVTIYDPMKEQRIGEAEVEERFGVEPSRVIEVLGLMGDASDNVPGVPGIGEKTAKKLLATYGTIEELLSRVDEIKQKKQRENLIEHAESARHSRQQVTIHTDVPIDIGLEALKFEPPDTDALRTLYEELEFKSELQSLGAAEAPAPTVEKQYRAILTREDLEAEIAALQQADGFAIDTETTSQDPMVAELVGISLAHKPHEAVYIPVAHRYASAPPQLERADVLERLRPLLEDPSRPKYGQNIKYDLIVLERHGVRMRGLAFDTMVAGYLLNPSRRANNLDALAKEYLHYTPMSYEDVAGKGAKQITFDQVDIERATAYSSEDSDVAALLVECQKPKLADHQLDRLFQEVEMPLIEVLADLEMRGMTVDADYLQDMSERLQIQMDALMEDIYSLADEEFNINSSQQLQKILFEKLKLPPGKKTKTGYSTDVSVLEQLAFEHELPSHIL</sequence>
<dbReference type="PANTHER" id="PTHR42646">
    <property type="entry name" value="FLAP ENDONUCLEASE XNI"/>
    <property type="match status" value="1"/>
</dbReference>
<dbReference type="GO" id="GO:0033567">
    <property type="term" value="P:DNA replication, Okazaki fragment processing"/>
    <property type="evidence" value="ECO:0007669"/>
    <property type="project" value="InterPro"/>
</dbReference>
<feature type="non-terminal residue" evidence="8">
    <location>
        <position position="594"/>
    </location>
</feature>
<gene>
    <name evidence="8" type="ORF">ETSY1_17815</name>
</gene>
<keyword evidence="9" id="KW-1185">Reference proteome</keyword>
<evidence type="ECO:0000259" key="7">
    <source>
        <dbReference type="SMART" id="SM00475"/>
    </source>
</evidence>
<name>W4LL91_ENTF1</name>
<evidence type="ECO:0000256" key="3">
    <source>
        <dbReference type="ARBA" id="ARBA00022801"/>
    </source>
</evidence>
<evidence type="ECO:0000259" key="6">
    <source>
        <dbReference type="SMART" id="SM00474"/>
    </source>
</evidence>
<dbReference type="InterPro" id="IPR020045">
    <property type="entry name" value="DNA_polI_H3TH"/>
</dbReference>
<accession>W4LL91</accession>
<protein>
    <recommendedName>
        <fullName evidence="1">DNA polymerase I</fullName>
    </recommendedName>
</protein>
<dbReference type="SUPFAM" id="SSF47807">
    <property type="entry name" value="5' to 3' exonuclease, C-terminal subdomain"/>
    <property type="match status" value="1"/>
</dbReference>
<dbReference type="SUPFAM" id="SSF53098">
    <property type="entry name" value="Ribonuclease H-like"/>
    <property type="match status" value="1"/>
</dbReference>
<dbReference type="InterPro" id="IPR012337">
    <property type="entry name" value="RNaseH-like_sf"/>
</dbReference>
<feature type="domain" description="5'-3' exonuclease" evidence="7">
    <location>
        <begin position="3"/>
        <end position="261"/>
    </location>
</feature>
<dbReference type="CDD" id="cd06139">
    <property type="entry name" value="DNA_polA_I_Ecoli_like_exo"/>
    <property type="match status" value="1"/>
</dbReference>
<evidence type="ECO:0000256" key="1">
    <source>
        <dbReference type="ARBA" id="ARBA00020311"/>
    </source>
</evidence>
<dbReference type="InterPro" id="IPR020046">
    <property type="entry name" value="5-3_exonucl_a-hlix_arch_N"/>
</dbReference>
<dbReference type="SMART" id="SM00279">
    <property type="entry name" value="HhH2"/>
    <property type="match status" value="1"/>
</dbReference>
<keyword evidence="2" id="KW-0540">Nuclease</keyword>
<keyword evidence="5" id="KW-0238">DNA-binding</keyword>
<dbReference type="InterPro" id="IPR002421">
    <property type="entry name" value="5-3_exonuclease"/>
</dbReference>
<evidence type="ECO:0000256" key="4">
    <source>
        <dbReference type="ARBA" id="ARBA00022839"/>
    </source>
</evidence>
<dbReference type="PANTHER" id="PTHR42646:SF2">
    <property type="entry name" value="5'-3' EXONUCLEASE FAMILY PROTEIN"/>
    <property type="match status" value="1"/>
</dbReference>
<dbReference type="InterPro" id="IPR029060">
    <property type="entry name" value="PIN-like_dom_sf"/>
</dbReference>
<dbReference type="GO" id="GO:0017108">
    <property type="term" value="F:5'-flap endonuclease activity"/>
    <property type="evidence" value="ECO:0007669"/>
    <property type="project" value="InterPro"/>
</dbReference>
<proteinExistence type="predicted"/>
<dbReference type="GO" id="GO:0008409">
    <property type="term" value="F:5'-3' exonuclease activity"/>
    <property type="evidence" value="ECO:0007669"/>
    <property type="project" value="InterPro"/>
</dbReference>
<dbReference type="Gene3D" id="3.40.50.1010">
    <property type="entry name" value="5'-nuclease"/>
    <property type="match status" value="1"/>
</dbReference>
<dbReference type="Gene3D" id="3.30.420.10">
    <property type="entry name" value="Ribonuclease H-like superfamily/Ribonuclease H"/>
    <property type="match status" value="1"/>
</dbReference>
<dbReference type="Proteomes" id="UP000019141">
    <property type="component" value="Unassembled WGS sequence"/>
</dbReference>
<dbReference type="CDD" id="cd09859">
    <property type="entry name" value="PIN_53EXO"/>
    <property type="match status" value="1"/>
</dbReference>
<dbReference type="FunFam" id="1.10.150.20:FF:000003">
    <property type="entry name" value="DNA polymerase I"/>
    <property type="match status" value="1"/>
</dbReference>
<dbReference type="FunFam" id="3.30.420.10:FF:000026">
    <property type="entry name" value="DNA polymerase I"/>
    <property type="match status" value="1"/>
</dbReference>
<dbReference type="SMART" id="SM00474">
    <property type="entry name" value="35EXOc"/>
    <property type="match status" value="1"/>
</dbReference>
<keyword evidence="3" id="KW-0378">Hydrolase</keyword>
<evidence type="ECO:0000256" key="5">
    <source>
        <dbReference type="ARBA" id="ARBA00023125"/>
    </source>
</evidence>
<comment type="caution">
    <text evidence="8">The sequence shown here is derived from an EMBL/GenBank/DDBJ whole genome shotgun (WGS) entry which is preliminary data.</text>
</comment>
<dbReference type="CDD" id="cd09898">
    <property type="entry name" value="H3TH_53EXO"/>
    <property type="match status" value="1"/>
</dbReference>
<dbReference type="InterPro" id="IPR002562">
    <property type="entry name" value="3'-5'_exonuclease_dom"/>
</dbReference>
<dbReference type="EMBL" id="AZHW01000530">
    <property type="protein sequence ID" value="ETW98684.1"/>
    <property type="molecule type" value="Genomic_DNA"/>
</dbReference>
<dbReference type="SUPFAM" id="SSF56672">
    <property type="entry name" value="DNA/RNA polymerases"/>
    <property type="match status" value="1"/>
</dbReference>
<feature type="domain" description="3'-5' exonuclease" evidence="6">
    <location>
        <begin position="298"/>
        <end position="485"/>
    </location>
</feature>
<dbReference type="Pfam" id="PF01612">
    <property type="entry name" value="DNA_pol_A_exo1"/>
    <property type="match status" value="1"/>
</dbReference>
<dbReference type="Gene3D" id="1.20.1060.10">
    <property type="entry name" value="Taq DNA Polymerase, Chain T, domain 4"/>
    <property type="match status" value="1"/>
</dbReference>
<dbReference type="InterPro" id="IPR001098">
    <property type="entry name" value="DNA-dir_DNA_pol_A_palm_dom"/>
</dbReference>
<dbReference type="Pfam" id="PF01367">
    <property type="entry name" value="5_3_exonuc"/>
    <property type="match status" value="1"/>
</dbReference>
<dbReference type="InterPro" id="IPR008918">
    <property type="entry name" value="HhH2"/>
</dbReference>
<dbReference type="Pfam" id="PF02739">
    <property type="entry name" value="5_3_exonuc_N"/>
    <property type="match status" value="1"/>
</dbReference>
<dbReference type="SUPFAM" id="SSF88723">
    <property type="entry name" value="PIN domain-like"/>
    <property type="match status" value="1"/>
</dbReference>
<keyword evidence="4" id="KW-0269">Exonuclease</keyword>
<dbReference type="Gene3D" id="1.10.150.20">
    <property type="entry name" value="5' to 3' exonuclease, C-terminal subdomain"/>
    <property type="match status" value="1"/>
</dbReference>
<dbReference type="InterPro" id="IPR038969">
    <property type="entry name" value="FEN"/>
</dbReference>
<dbReference type="GO" id="GO:0003887">
    <property type="term" value="F:DNA-directed DNA polymerase activity"/>
    <property type="evidence" value="ECO:0007669"/>
    <property type="project" value="InterPro"/>
</dbReference>
<evidence type="ECO:0000313" key="8">
    <source>
        <dbReference type="EMBL" id="ETW98684.1"/>
    </source>
</evidence>
<dbReference type="InterPro" id="IPR036397">
    <property type="entry name" value="RNaseH_sf"/>
</dbReference>
<dbReference type="GO" id="GO:0008408">
    <property type="term" value="F:3'-5' exonuclease activity"/>
    <property type="evidence" value="ECO:0007669"/>
    <property type="project" value="InterPro"/>
</dbReference>
<organism evidence="8 9">
    <name type="scientific">Entotheonella factor</name>
    <dbReference type="NCBI Taxonomy" id="1429438"/>
    <lineage>
        <taxon>Bacteria</taxon>
        <taxon>Pseudomonadati</taxon>
        <taxon>Nitrospinota/Tectimicrobiota group</taxon>
        <taxon>Candidatus Tectimicrobiota</taxon>
        <taxon>Candidatus Entotheonellia</taxon>
        <taxon>Candidatus Entotheonellales</taxon>
        <taxon>Candidatus Entotheonellaceae</taxon>
        <taxon>Candidatus Entotheonella</taxon>
    </lineage>
</organism>
<evidence type="ECO:0000313" key="9">
    <source>
        <dbReference type="Proteomes" id="UP000019141"/>
    </source>
</evidence>
<dbReference type="InterPro" id="IPR043502">
    <property type="entry name" value="DNA/RNA_pol_sf"/>
</dbReference>